<feature type="domain" description="DUF7492" evidence="2">
    <location>
        <begin position="17"/>
        <end position="266"/>
    </location>
</feature>
<evidence type="ECO:0000256" key="1">
    <source>
        <dbReference type="SAM" id="SignalP"/>
    </source>
</evidence>
<evidence type="ECO:0000313" key="3">
    <source>
        <dbReference type="EMBL" id="KAK2609316.1"/>
    </source>
</evidence>
<feature type="chain" id="PRO_5042560558" description="DUF7492 domain-containing protein" evidence="1">
    <location>
        <begin position="19"/>
        <end position="276"/>
    </location>
</feature>
<dbReference type="Pfam" id="PF24320">
    <property type="entry name" value="DUF7492"/>
    <property type="match status" value="1"/>
</dbReference>
<name>A0AAJ0CVV5_9HYPO</name>
<dbReference type="EMBL" id="JASWJB010000024">
    <property type="protein sequence ID" value="KAK2609316.1"/>
    <property type="molecule type" value="Genomic_DNA"/>
</dbReference>
<sequence length="276" mass="30922">MFLQLTTLLLALVSFALSHSWVERLMVVASNGTMIGAPGFIRGAVSRSTPAFHDLQMQHLLPITPEGFFSDQICKNTQTTRNYTTALPALQAYSGDFIALQYQENGHVTLPELTPQKESVGSVYIYGTFDPRNNESLSSVHKVWNSDGTGGDQRGRLIAIRSFDDKQCYQINSGPNSELRQTNYQKVAKDPQGADLWCQNNIRLPLYVPHRSWYTLYWVWDWPSAPSNNLPGGKLEIYTSCMDIIMRPGDNQSGINFIDGQDLNLAGIKEQLQNAD</sequence>
<dbReference type="InterPro" id="IPR055915">
    <property type="entry name" value="DUF7492"/>
</dbReference>
<reference evidence="3" key="1">
    <citation type="submission" date="2023-06" db="EMBL/GenBank/DDBJ databases">
        <title>Conoideocrella luteorostrata (Hypocreales: Clavicipitaceae), a potential biocontrol fungus for elongate hemlock scale in United States Christmas tree production areas.</title>
        <authorList>
            <person name="Barrett H."/>
            <person name="Lovett B."/>
            <person name="Macias A.M."/>
            <person name="Stajich J.E."/>
            <person name="Kasson M.T."/>
        </authorList>
    </citation>
    <scope>NUCLEOTIDE SEQUENCE</scope>
    <source>
        <strain evidence="3">ARSEF 14590</strain>
    </source>
</reference>
<keyword evidence="4" id="KW-1185">Reference proteome</keyword>
<gene>
    <name evidence="3" type="ORF">QQS21_002097</name>
</gene>
<feature type="signal peptide" evidence="1">
    <location>
        <begin position="1"/>
        <end position="18"/>
    </location>
</feature>
<protein>
    <recommendedName>
        <fullName evidence="2">DUF7492 domain-containing protein</fullName>
    </recommendedName>
</protein>
<dbReference type="AlphaFoldDB" id="A0AAJ0CVV5"/>
<proteinExistence type="predicted"/>
<dbReference type="Proteomes" id="UP001251528">
    <property type="component" value="Unassembled WGS sequence"/>
</dbReference>
<keyword evidence="1" id="KW-0732">Signal</keyword>
<accession>A0AAJ0CVV5</accession>
<organism evidence="3 4">
    <name type="scientific">Conoideocrella luteorostrata</name>
    <dbReference type="NCBI Taxonomy" id="1105319"/>
    <lineage>
        <taxon>Eukaryota</taxon>
        <taxon>Fungi</taxon>
        <taxon>Dikarya</taxon>
        <taxon>Ascomycota</taxon>
        <taxon>Pezizomycotina</taxon>
        <taxon>Sordariomycetes</taxon>
        <taxon>Hypocreomycetidae</taxon>
        <taxon>Hypocreales</taxon>
        <taxon>Clavicipitaceae</taxon>
        <taxon>Conoideocrella</taxon>
    </lineage>
</organism>
<comment type="caution">
    <text evidence="3">The sequence shown here is derived from an EMBL/GenBank/DDBJ whole genome shotgun (WGS) entry which is preliminary data.</text>
</comment>
<evidence type="ECO:0000313" key="4">
    <source>
        <dbReference type="Proteomes" id="UP001251528"/>
    </source>
</evidence>
<evidence type="ECO:0000259" key="2">
    <source>
        <dbReference type="Pfam" id="PF24320"/>
    </source>
</evidence>